<feature type="compositionally biased region" description="Basic residues" evidence="1">
    <location>
        <begin position="970"/>
        <end position="981"/>
    </location>
</feature>
<name>A0A914API2_PATMI</name>
<dbReference type="OrthoDB" id="10262646at2759"/>
<evidence type="ECO:0008006" key="9">
    <source>
        <dbReference type="Google" id="ProtNLM"/>
    </source>
</evidence>
<sequence>MSLFKARDWWSHTIGSDDGFDQGSLCVANIDNNSNHHDKVIVGGFNGVLRIYQPRGSQGEANKAEAVLLEMQLPQPILQAEAGRFVSVSEKLHLAVLHPRKLTVYSVSGTAGAVEHGSQYQMKMVYEHNLQRTAFNLVVGPFGSVKGKDFLCVQSMDGTVSFFEQESFSFSRFLPGFLLPGPLRYIPRTDSFVTVSSSWQVESYKYQVLAVATDVKTKEESQKITSGKRITMDWSYSLGEAALDIVVTVSAQGATSIVILGERSIVCLKDTGALKFMKKLEYNPSCFFPHGTSSESSITYMVATHTRQLMIYQDTTLKWAAKLEYVPVSIRVGQFQDLKGVITSIDDQGHLVCSYLGTDPSLFVTPSTDSREINYEEQDLEMKKLQRAIKESASKQDFAPKKTVDEDFQIEVTVPPNLDSTSVYKYFTEGARSATETEVEDDDPIPSITVKLVLKTSVSLPNVRLLIHCPYPISVNQSTFTFPFIGDSSAPTSVLVSFFLRGNSLPASLTASAMATYTTSKGAPRVVRSKIELPLKLVVKPCPPVKTATYKITIDSNKNAANLNDVFPDLLGPSAGGPGQALGFQIIGGPKVTILASKSSQRYRLQSDVFESMWLVIRSFLDRIQSFQRRGGAKDFQLSYGGIVPLTEYFELIDTHLELRINAERYKELLDQRARQFRAIQRRLLTRFKDKTPSPLANLDTLLDGTYRQILKLADGVEENHKALVRCSLGLSCATHMIVTIIKLANNMTDKESEILHSSLMPHVPCDGEQGWEEAVDASISNLLRTCLAKKALDQAVNPTPLIMPSDSTRLKKHISQLCERLSKGARLYMDGQAPEKRSGKSEGVVRPSSSTSRDFSVESTTPDKSKRLDFRKSSQLSGLGDAEPNPSPAPLSNSQPPVSFPPGIEDLPSPGAETNGTLSKEEVPSSPAGGTMLGDLPSLGGPGVRGTSLPPLGAPDGLESPAALPQLKPIKKKKKKKTKSPRNPEPELEPDDNFFGGTGSPEPLSVM</sequence>
<dbReference type="PANTHER" id="PTHR20991:SF0">
    <property type="entry name" value="PROTEIN PTHB1"/>
    <property type="match status" value="1"/>
</dbReference>
<reference evidence="7" key="1">
    <citation type="submission" date="2022-11" db="UniProtKB">
        <authorList>
            <consortium name="EnsemblMetazoa"/>
        </authorList>
    </citation>
    <scope>IDENTIFICATION</scope>
</reference>
<feature type="region of interest" description="Disordered" evidence="1">
    <location>
        <begin position="831"/>
        <end position="1008"/>
    </location>
</feature>
<dbReference type="Pfam" id="PF14727">
    <property type="entry name" value="PHTB1_N"/>
    <property type="match status" value="1"/>
</dbReference>
<dbReference type="GO" id="GO:0034464">
    <property type="term" value="C:BBSome"/>
    <property type="evidence" value="ECO:0007669"/>
    <property type="project" value="InterPro"/>
</dbReference>
<dbReference type="InterPro" id="IPR028074">
    <property type="entry name" value="PHTB1_GAE_dom"/>
</dbReference>
<evidence type="ECO:0000259" key="2">
    <source>
        <dbReference type="Pfam" id="PF14727"/>
    </source>
</evidence>
<accession>A0A914API2</accession>
<dbReference type="RefSeq" id="XP_038065528.1">
    <property type="nucleotide sequence ID" value="XM_038209600.1"/>
</dbReference>
<feature type="compositionally biased region" description="Polar residues" evidence="1">
    <location>
        <begin position="848"/>
        <end position="861"/>
    </location>
</feature>
<dbReference type="CTD" id="27241"/>
<evidence type="ECO:0000313" key="7">
    <source>
        <dbReference type="EnsemblMetazoa" id="XP_038065528.1"/>
    </source>
</evidence>
<keyword evidence="8" id="KW-1185">Reference proteome</keyword>
<dbReference type="Pfam" id="PF23338">
    <property type="entry name" value="PTHB1_hp"/>
    <property type="match status" value="1"/>
</dbReference>
<dbReference type="Pfam" id="PF23337">
    <property type="entry name" value="PTHB1_pf"/>
    <property type="match status" value="1"/>
</dbReference>
<dbReference type="Proteomes" id="UP000887568">
    <property type="component" value="Unplaced"/>
</dbReference>
<evidence type="ECO:0000259" key="5">
    <source>
        <dbReference type="Pfam" id="PF23338"/>
    </source>
</evidence>
<evidence type="ECO:0000259" key="4">
    <source>
        <dbReference type="Pfam" id="PF23337"/>
    </source>
</evidence>
<dbReference type="EnsemblMetazoa" id="XM_038209600.1">
    <property type="protein sequence ID" value="XP_038065528.1"/>
    <property type="gene ID" value="LOC119735712"/>
</dbReference>
<feature type="domain" description="PTHB1 C-terminal helix bundle" evidence="6">
    <location>
        <begin position="748"/>
        <end position="822"/>
    </location>
</feature>
<protein>
    <recommendedName>
        <fullName evidence="9">Protein PTHB1</fullName>
    </recommendedName>
</protein>
<organism evidence="7 8">
    <name type="scientific">Patiria miniata</name>
    <name type="common">Bat star</name>
    <name type="synonym">Asterina miniata</name>
    <dbReference type="NCBI Taxonomy" id="46514"/>
    <lineage>
        <taxon>Eukaryota</taxon>
        <taxon>Metazoa</taxon>
        <taxon>Echinodermata</taxon>
        <taxon>Eleutherozoa</taxon>
        <taxon>Asterozoa</taxon>
        <taxon>Asteroidea</taxon>
        <taxon>Valvatacea</taxon>
        <taxon>Valvatida</taxon>
        <taxon>Asterinidae</taxon>
        <taxon>Patiria</taxon>
    </lineage>
</organism>
<evidence type="ECO:0000259" key="6">
    <source>
        <dbReference type="Pfam" id="PF23339"/>
    </source>
</evidence>
<dbReference type="GO" id="GO:0060271">
    <property type="term" value="P:cilium assembly"/>
    <property type="evidence" value="ECO:0007669"/>
    <property type="project" value="TreeGrafter"/>
</dbReference>
<evidence type="ECO:0000313" key="8">
    <source>
        <dbReference type="Proteomes" id="UP000887568"/>
    </source>
</evidence>
<evidence type="ECO:0000259" key="3">
    <source>
        <dbReference type="Pfam" id="PF14728"/>
    </source>
</evidence>
<dbReference type="InterPro" id="IPR055364">
    <property type="entry name" value="PTHB1_CtH_dom"/>
</dbReference>
<proteinExistence type="predicted"/>
<dbReference type="InterPro" id="IPR028073">
    <property type="entry name" value="PHTB1_N_dom"/>
</dbReference>
<feature type="domain" description="PTHB1 platform" evidence="4">
    <location>
        <begin position="534"/>
        <end position="640"/>
    </location>
</feature>
<feature type="domain" description="PTHB1 N-terminal" evidence="2">
    <location>
        <begin position="1"/>
        <end position="360"/>
    </location>
</feature>
<dbReference type="InterPro" id="IPR026511">
    <property type="entry name" value="PTHB1"/>
</dbReference>
<dbReference type="GO" id="GO:0016020">
    <property type="term" value="C:membrane"/>
    <property type="evidence" value="ECO:0007669"/>
    <property type="project" value="TreeGrafter"/>
</dbReference>
<feature type="domain" description="PTHB1 GAE" evidence="3">
    <location>
        <begin position="444"/>
        <end position="530"/>
    </location>
</feature>
<dbReference type="AlphaFoldDB" id="A0A914API2"/>
<dbReference type="InterPro" id="IPR055362">
    <property type="entry name" value="PTHB1_pf_dom"/>
</dbReference>
<dbReference type="InterPro" id="IPR055363">
    <property type="entry name" value="PTHB1_hp_dom"/>
</dbReference>
<evidence type="ECO:0000256" key="1">
    <source>
        <dbReference type="SAM" id="MobiDB-lite"/>
    </source>
</evidence>
<dbReference type="Pfam" id="PF14728">
    <property type="entry name" value="PTHB1_GAE"/>
    <property type="match status" value="1"/>
</dbReference>
<dbReference type="PANTHER" id="PTHR20991">
    <property type="entry name" value="PARATHYROID HORMONE-RESPONSIVE B1 GENE"/>
    <property type="match status" value="1"/>
</dbReference>
<dbReference type="Pfam" id="PF23339">
    <property type="entry name" value="PTHB1_CtH"/>
    <property type="match status" value="1"/>
</dbReference>
<dbReference type="GeneID" id="119735712"/>
<feature type="domain" description="PTHB1 hairpin" evidence="5">
    <location>
        <begin position="644"/>
        <end position="745"/>
    </location>
</feature>
<feature type="compositionally biased region" description="Basic and acidic residues" evidence="1">
    <location>
        <begin position="862"/>
        <end position="873"/>
    </location>
</feature>
<dbReference type="OMA" id="VPVEDWT"/>